<dbReference type="PANTHER" id="PTHR32234">
    <property type="entry name" value="THIOL:DISULFIDE INTERCHANGE PROTEIN DSBD"/>
    <property type="match status" value="1"/>
</dbReference>
<dbReference type="Gene3D" id="2.60.40.1250">
    <property type="entry name" value="Thiol:disulfide interchange protein DsbD, N-terminal domain"/>
    <property type="match status" value="1"/>
</dbReference>
<dbReference type="GO" id="GO:0015035">
    <property type="term" value="F:protein-disulfide reductase activity"/>
    <property type="evidence" value="ECO:0007669"/>
    <property type="project" value="TreeGrafter"/>
</dbReference>
<name>A0A562TCV2_CHIJA</name>
<dbReference type="EMBL" id="VLLG01000002">
    <property type="protein sequence ID" value="TWI90830.1"/>
    <property type="molecule type" value="Genomic_DNA"/>
</dbReference>
<dbReference type="OrthoDB" id="767251at2"/>
<dbReference type="AlphaFoldDB" id="A0A562TCV2"/>
<proteinExistence type="predicted"/>
<dbReference type="RefSeq" id="WP_145710015.1">
    <property type="nucleotide sequence ID" value="NZ_BAAAFY010000001.1"/>
</dbReference>
<evidence type="ECO:0000313" key="3">
    <source>
        <dbReference type="EMBL" id="TWI90830.1"/>
    </source>
</evidence>
<dbReference type="Proteomes" id="UP000316778">
    <property type="component" value="Unassembled WGS sequence"/>
</dbReference>
<evidence type="ECO:0000313" key="4">
    <source>
        <dbReference type="Proteomes" id="UP000316778"/>
    </source>
</evidence>
<accession>A0A562TCV2</accession>
<protein>
    <submittedName>
        <fullName evidence="3">Thiol:disulfide interchange protein DsbD</fullName>
    </submittedName>
</protein>
<dbReference type="InterPro" id="IPR036929">
    <property type="entry name" value="DsbDN_sf"/>
</dbReference>
<dbReference type="InterPro" id="IPR028250">
    <property type="entry name" value="DsbDN"/>
</dbReference>
<dbReference type="Pfam" id="PF11412">
    <property type="entry name" value="DsbD_N"/>
    <property type="match status" value="1"/>
</dbReference>
<gene>
    <name evidence="3" type="ORF">LX66_0190</name>
</gene>
<feature type="signal peptide" evidence="1">
    <location>
        <begin position="1"/>
        <end position="19"/>
    </location>
</feature>
<evidence type="ECO:0000259" key="2">
    <source>
        <dbReference type="Pfam" id="PF11412"/>
    </source>
</evidence>
<feature type="domain" description="Thiol:disulfide interchange protein DsbD N-terminal" evidence="2">
    <location>
        <begin position="35"/>
        <end position="143"/>
    </location>
</feature>
<dbReference type="PANTHER" id="PTHR32234:SF0">
    <property type="entry name" value="THIOL:DISULFIDE INTERCHANGE PROTEIN DSBD"/>
    <property type="match status" value="1"/>
</dbReference>
<sequence length="151" mass="16704">MKKLLTALLLFALPVLASAQIENPVKWSFASKKINDKTYELHITATIEPGWHLYAQDAGEGPVPTSFKFSKNPLVATTGSPKEDGKLHKAFDKNFDSELKYYENKVNFVQTVTVRGKAATKVKGSVEYMVCDDHQCLPPKEVEFSIGVGGK</sequence>
<feature type="chain" id="PRO_5021783565" evidence="1">
    <location>
        <begin position="20"/>
        <end position="151"/>
    </location>
</feature>
<keyword evidence="4" id="KW-1185">Reference proteome</keyword>
<keyword evidence="1" id="KW-0732">Signal</keyword>
<organism evidence="3 4">
    <name type="scientific">Chitinophaga japonensis</name>
    <name type="common">Flexibacter japonensis</name>
    <dbReference type="NCBI Taxonomy" id="104662"/>
    <lineage>
        <taxon>Bacteria</taxon>
        <taxon>Pseudomonadati</taxon>
        <taxon>Bacteroidota</taxon>
        <taxon>Chitinophagia</taxon>
        <taxon>Chitinophagales</taxon>
        <taxon>Chitinophagaceae</taxon>
        <taxon>Chitinophaga</taxon>
    </lineage>
</organism>
<evidence type="ECO:0000256" key="1">
    <source>
        <dbReference type="SAM" id="SignalP"/>
    </source>
</evidence>
<reference evidence="3 4" key="1">
    <citation type="journal article" date="2013" name="Stand. Genomic Sci.">
        <title>Genomic Encyclopedia of Type Strains, Phase I: The one thousand microbial genomes (KMG-I) project.</title>
        <authorList>
            <person name="Kyrpides N.C."/>
            <person name="Woyke T."/>
            <person name="Eisen J.A."/>
            <person name="Garrity G."/>
            <person name="Lilburn T.G."/>
            <person name="Beck B.J."/>
            <person name="Whitman W.B."/>
            <person name="Hugenholtz P."/>
            <person name="Klenk H.P."/>
        </authorList>
    </citation>
    <scope>NUCLEOTIDE SEQUENCE [LARGE SCALE GENOMIC DNA]</scope>
    <source>
        <strain evidence="3 4">DSM 13484</strain>
    </source>
</reference>
<comment type="caution">
    <text evidence="3">The sequence shown here is derived from an EMBL/GenBank/DDBJ whole genome shotgun (WGS) entry which is preliminary data.</text>
</comment>
<dbReference type="GO" id="GO:0045454">
    <property type="term" value="P:cell redox homeostasis"/>
    <property type="evidence" value="ECO:0007669"/>
    <property type="project" value="TreeGrafter"/>
</dbReference>